<gene>
    <name evidence="1" type="ORF">ACFQRI_26325</name>
</gene>
<name>A0ABW2LQY8_9PSEU</name>
<dbReference type="EMBL" id="JBHTCJ010000022">
    <property type="protein sequence ID" value="MFC7344943.1"/>
    <property type="molecule type" value="Genomic_DNA"/>
</dbReference>
<evidence type="ECO:0000313" key="1">
    <source>
        <dbReference type="EMBL" id="MFC7344943.1"/>
    </source>
</evidence>
<evidence type="ECO:0000313" key="2">
    <source>
        <dbReference type="Proteomes" id="UP001596504"/>
    </source>
</evidence>
<sequence>MPVKTHWTIKHSCGDVEERDLSSKPAHKRATLAAWLAKKDCTDCWRKSQGMEPRMSTEEWKAHKRAEEAEAAEQWATDNQMPPLVGTDGQVAWAARLRHQAMRGLYAWAVEEDNAAEGFDPAEETARSLDRAGWWIDNRDEITEPETLLELLHSAATDDGVICENTF</sequence>
<keyword evidence="2" id="KW-1185">Reference proteome</keyword>
<proteinExistence type="predicted"/>
<accession>A0ABW2LQY8</accession>
<dbReference type="Proteomes" id="UP001596504">
    <property type="component" value="Unassembled WGS sequence"/>
</dbReference>
<protein>
    <submittedName>
        <fullName evidence="1">Uncharacterized protein</fullName>
    </submittedName>
</protein>
<organism evidence="1 2">
    <name type="scientific">Saccharopolyspora griseoalba</name>
    <dbReference type="NCBI Taxonomy" id="1431848"/>
    <lineage>
        <taxon>Bacteria</taxon>
        <taxon>Bacillati</taxon>
        <taxon>Actinomycetota</taxon>
        <taxon>Actinomycetes</taxon>
        <taxon>Pseudonocardiales</taxon>
        <taxon>Pseudonocardiaceae</taxon>
        <taxon>Saccharopolyspora</taxon>
    </lineage>
</organism>
<dbReference type="RefSeq" id="WP_380673227.1">
    <property type="nucleotide sequence ID" value="NZ_JBHTCJ010000022.1"/>
</dbReference>
<reference evidence="2" key="1">
    <citation type="journal article" date="2019" name="Int. J. Syst. Evol. Microbiol.">
        <title>The Global Catalogue of Microorganisms (GCM) 10K type strain sequencing project: providing services to taxonomists for standard genome sequencing and annotation.</title>
        <authorList>
            <consortium name="The Broad Institute Genomics Platform"/>
            <consortium name="The Broad Institute Genome Sequencing Center for Infectious Disease"/>
            <person name="Wu L."/>
            <person name="Ma J."/>
        </authorList>
    </citation>
    <scope>NUCLEOTIDE SEQUENCE [LARGE SCALE GENOMIC DNA]</scope>
    <source>
        <strain evidence="2">WLHS5</strain>
    </source>
</reference>
<comment type="caution">
    <text evidence="1">The sequence shown here is derived from an EMBL/GenBank/DDBJ whole genome shotgun (WGS) entry which is preliminary data.</text>
</comment>